<dbReference type="GO" id="GO:0016491">
    <property type="term" value="F:oxidoreductase activity"/>
    <property type="evidence" value="ECO:0007669"/>
    <property type="project" value="InterPro"/>
</dbReference>
<dbReference type="SUPFAM" id="SSF52833">
    <property type="entry name" value="Thioredoxin-like"/>
    <property type="match status" value="1"/>
</dbReference>
<protein>
    <submittedName>
        <fullName evidence="2">TlpA family protein disulfide reductase</fullName>
    </submittedName>
</protein>
<dbReference type="InterPro" id="IPR000866">
    <property type="entry name" value="AhpC/TSA"/>
</dbReference>
<dbReference type="PANTHER" id="PTHR42852">
    <property type="entry name" value="THIOL:DISULFIDE INTERCHANGE PROTEIN DSBE"/>
    <property type="match status" value="1"/>
</dbReference>
<dbReference type="PROSITE" id="PS51352">
    <property type="entry name" value="THIOREDOXIN_2"/>
    <property type="match status" value="1"/>
</dbReference>
<dbReference type="AlphaFoldDB" id="A0A3S0KFZ2"/>
<comment type="caution">
    <text evidence="2">The sequence shown here is derived from an EMBL/GenBank/DDBJ whole genome shotgun (WGS) entry which is preliminary data.</text>
</comment>
<evidence type="ECO:0000313" key="3">
    <source>
        <dbReference type="Proteomes" id="UP000282060"/>
    </source>
</evidence>
<dbReference type="Pfam" id="PF00578">
    <property type="entry name" value="AhpC-TSA"/>
    <property type="match status" value="1"/>
</dbReference>
<dbReference type="InterPro" id="IPR050553">
    <property type="entry name" value="Thioredoxin_ResA/DsbE_sf"/>
</dbReference>
<organism evidence="2 3">
    <name type="scientific">Shewanella atlantica</name>
    <dbReference type="NCBI Taxonomy" id="271099"/>
    <lineage>
        <taxon>Bacteria</taxon>
        <taxon>Pseudomonadati</taxon>
        <taxon>Pseudomonadota</taxon>
        <taxon>Gammaproteobacteria</taxon>
        <taxon>Alteromonadales</taxon>
        <taxon>Shewanellaceae</taxon>
        <taxon>Shewanella</taxon>
    </lineage>
</organism>
<dbReference type="InterPro" id="IPR036249">
    <property type="entry name" value="Thioredoxin-like_sf"/>
</dbReference>
<sequence length="210" mass="23530">MRRDVSLFSILNFWIIRTLVSVRVSVRASVRALVMTLVFGLSIASVSAEPLKVGEIAPDFTINQIDNTSFKLSEFKGKQSVYLVFWNTWCGHCMKKVPQLMSIEREFGEQVKLLAINTSWSDSLAEISQFQIRFEANYAIAFDDDADITHRYGVMGTPTGFLIDINGVIRQVDGIPHTLAANIEQWNQVSDSEYKPVKLAGAVCDKDSVC</sequence>
<proteinExistence type="predicted"/>
<evidence type="ECO:0000313" key="2">
    <source>
        <dbReference type="EMBL" id="RTR29695.1"/>
    </source>
</evidence>
<name>A0A3S0KFZ2_9GAMM</name>
<accession>A0A3S0KFZ2</accession>
<dbReference type="EMBL" id="RXNV01000009">
    <property type="protein sequence ID" value="RTR29695.1"/>
    <property type="molecule type" value="Genomic_DNA"/>
</dbReference>
<dbReference type="Gene3D" id="3.40.30.10">
    <property type="entry name" value="Glutaredoxin"/>
    <property type="match status" value="1"/>
</dbReference>
<keyword evidence="3" id="KW-1185">Reference proteome</keyword>
<dbReference type="InterPro" id="IPR013766">
    <property type="entry name" value="Thioredoxin_domain"/>
</dbReference>
<evidence type="ECO:0000259" key="1">
    <source>
        <dbReference type="PROSITE" id="PS51352"/>
    </source>
</evidence>
<dbReference type="OrthoDB" id="9799347at2"/>
<dbReference type="GO" id="GO:0016209">
    <property type="term" value="F:antioxidant activity"/>
    <property type="evidence" value="ECO:0007669"/>
    <property type="project" value="InterPro"/>
</dbReference>
<dbReference type="CDD" id="cd02966">
    <property type="entry name" value="TlpA_like_family"/>
    <property type="match status" value="1"/>
</dbReference>
<gene>
    <name evidence="2" type="ORF">EKG39_16625</name>
</gene>
<reference evidence="2 3" key="1">
    <citation type="submission" date="2018-12" db="EMBL/GenBank/DDBJ databases">
        <authorList>
            <person name="Yu L."/>
        </authorList>
    </citation>
    <scope>NUCLEOTIDE SEQUENCE [LARGE SCALE GENOMIC DNA]</scope>
    <source>
        <strain evidence="2 3">HAW-EB5</strain>
    </source>
</reference>
<feature type="domain" description="Thioredoxin" evidence="1">
    <location>
        <begin position="51"/>
        <end position="195"/>
    </location>
</feature>
<dbReference type="PANTHER" id="PTHR42852:SF13">
    <property type="entry name" value="PROTEIN DIPZ"/>
    <property type="match status" value="1"/>
</dbReference>
<dbReference type="Proteomes" id="UP000282060">
    <property type="component" value="Unassembled WGS sequence"/>
</dbReference>